<evidence type="ECO:0000256" key="1">
    <source>
        <dbReference type="SAM" id="MobiDB-lite"/>
    </source>
</evidence>
<feature type="region of interest" description="Disordered" evidence="1">
    <location>
        <begin position="186"/>
        <end position="211"/>
    </location>
</feature>
<dbReference type="AlphaFoldDB" id="A0AAV4B8S3"/>
<feature type="compositionally biased region" description="Basic residues" evidence="1">
    <location>
        <begin position="1"/>
        <end position="10"/>
    </location>
</feature>
<dbReference type="EMBL" id="BLXT01004603">
    <property type="protein sequence ID" value="GFO15084.1"/>
    <property type="molecule type" value="Genomic_DNA"/>
</dbReference>
<feature type="compositionally biased region" description="Basic and acidic residues" evidence="1">
    <location>
        <begin position="186"/>
        <end position="200"/>
    </location>
</feature>
<accession>A0AAV4B8S3</accession>
<proteinExistence type="predicted"/>
<name>A0AAV4B8S3_9GAST</name>
<reference evidence="2 3" key="1">
    <citation type="journal article" date="2021" name="Elife">
        <title>Chloroplast acquisition without the gene transfer in kleptoplastic sea slugs, Plakobranchus ocellatus.</title>
        <authorList>
            <person name="Maeda T."/>
            <person name="Takahashi S."/>
            <person name="Yoshida T."/>
            <person name="Shimamura S."/>
            <person name="Takaki Y."/>
            <person name="Nagai Y."/>
            <person name="Toyoda A."/>
            <person name="Suzuki Y."/>
            <person name="Arimoto A."/>
            <person name="Ishii H."/>
            <person name="Satoh N."/>
            <person name="Nishiyama T."/>
            <person name="Hasebe M."/>
            <person name="Maruyama T."/>
            <person name="Minagawa J."/>
            <person name="Obokata J."/>
            <person name="Shigenobu S."/>
        </authorList>
    </citation>
    <scope>NUCLEOTIDE SEQUENCE [LARGE SCALE GENOMIC DNA]</scope>
</reference>
<feature type="region of interest" description="Disordered" evidence="1">
    <location>
        <begin position="144"/>
        <end position="167"/>
    </location>
</feature>
<gene>
    <name evidence="2" type="ORF">PoB_004158900</name>
</gene>
<protein>
    <submittedName>
        <fullName evidence="2">Grip and coiled-coil domain-containing protein 2-like</fullName>
    </submittedName>
</protein>
<comment type="caution">
    <text evidence="2">The sequence shown here is derived from an EMBL/GenBank/DDBJ whole genome shotgun (WGS) entry which is preliminary data.</text>
</comment>
<keyword evidence="3" id="KW-1185">Reference proteome</keyword>
<dbReference type="Proteomes" id="UP000735302">
    <property type="component" value="Unassembled WGS sequence"/>
</dbReference>
<evidence type="ECO:0000313" key="2">
    <source>
        <dbReference type="EMBL" id="GFO15084.1"/>
    </source>
</evidence>
<feature type="compositionally biased region" description="Low complexity" evidence="1">
    <location>
        <begin position="82"/>
        <end position="92"/>
    </location>
</feature>
<feature type="compositionally biased region" description="Basic and acidic residues" evidence="1">
    <location>
        <begin position="61"/>
        <end position="81"/>
    </location>
</feature>
<sequence length="265" mass="30141">MSHPKPRKPRPLGSLRHISRTLPEKLPSIPQKLPDISPDAEHLRAGIHGNAMTVPPPQQESTRRSIEERPKSDRSLVEVKPSKSSMSSASVISHEKCEKEIKEGLLREKELKDNLSSLTNQIEELKIALKSKENENKSLIARLQNQEEESTRKLREEQASHEVTQSNLKDLQSELDQSHELNGRLSRQHAEELEKQKAEVSTRPSAKLNPMVSPETTVGKVHKSFRKLFSFFGQYDFCLLDVRFADDKGSNGVMHHQLLYFSNVC</sequence>
<feature type="compositionally biased region" description="Basic and acidic residues" evidence="1">
    <location>
        <begin position="149"/>
        <end position="160"/>
    </location>
</feature>
<feature type="region of interest" description="Disordered" evidence="1">
    <location>
        <begin position="1"/>
        <end position="95"/>
    </location>
</feature>
<evidence type="ECO:0000313" key="3">
    <source>
        <dbReference type="Proteomes" id="UP000735302"/>
    </source>
</evidence>
<organism evidence="2 3">
    <name type="scientific">Plakobranchus ocellatus</name>
    <dbReference type="NCBI Taxonomy" id="259542"/>
    <lineage>
        <taxon>Eukaryota</taxon>
        <taxon>Metazoa</taxon>
        <taxon>Spiralia</taxon>
        <taxon>Lophotrochozoa</taxon>
        <taxon>Mollusca</taxon>
        <taxon>Gastropoda</taxon>
        <taxon>Heterobranchia</taxon>
        <taxon>Euthyneura</taxon>
        <taxon>Panpulmonata</taxon>
        <taxon>Sacoglossa</taxon>
        <taxon>Placobranchoidea</taxon>
        <taxon>Plakobranchidae</taxon>
        <taxon>Plakobranchus</taxon>
    </lineage>
</organism>